<protein>
    <submittedName>
        <fullName evidence="2">Uncharacterized protein</fullName>
    </submittedName>
</protein>
<name>A0A060N8J5_CLOBO</name>
<proteinExistence type="predicted"/>
<dbReference type="AlphaFoldDB" id="A0A060N8J5"/>
<evidence type="ECO:0000256" key="1">
    <source>
        <dbReference type="SAM" id="MobiDB-lite"/>
    </source>
</evidence>
<evidence type="ECO:0000313" key="2">
    <source>
        <dbReference type="EMBL" id="BAO04758.1"/>
    </source>
</evidence>
<sequence length="370" mass="42418">MANNKEQTKGNFRIKGIITGLGNQNAYREGTTKKGDEYKTIKFGVKTSPINKIDVELFAMKPDFIYPYSSKDKKALKIPYKHKDIFKEEGYFEKHRNIFKDTKVFSKKSQLFNPKKDHIDSYHVVGISLSDEKGRESFIDYEAPEKIFEMFKDGDTVFISGDLKPNTFVNKQGIEVYGVKANIGSIKKESDIDFESKDFQEVSAFEQDVIITDTYREENKTILNCYAIGYGDKIDKLQLSVHDDKTPKMAKKFEKLKFGDYMKFQGLFRNEAEQIIIEEESEEDEFGSIAPAGFNNNASTKYNSELVITAVAKNDDGTSCYQKQKYTREDFVEDTIEEDDDISLDDLDEEAPNGIDASDDEIEDEDDLPF</sequence>
<accession>A0A060N8J5</accession>
<dbReference type="RefSeq" id="WP_030031800.1">
    <property type="nucleotide sequence ID" value="NZ_BA000058.1"/>
</dbReference>
<gene>
    <name evidence="2" type="ORF">CBO05P1_039</name>
</gene>
<dbReference type="Proteomes" id="UP000054164">
    <property type="component" value="Unassembled WGS sequence"/>
</dbReference>
<organism evidence="2">
    <name type="scientific">Clostridium botulinum B str. Osaka05</name>
    <dbReference type="NCBI Taxonomy" id="1407017"/>
    <lineage>
        <taxon>Bacteria</taxon>
        <taxon>Bacillati</taxon>
        <taxon>Bacillota</taxon>
        <taxon>Clostridia</taxon>
        <taxon>Eubacteriales</taxon>
        <taxon>Clostridiaceae</taxon>
        <taxon>Clostridium</taxon>
    </lineage>
</organism>
<reference evidence="2" key="1">
    <citation type="submission" date="2013-10" db="EMBL/GenBank/DDBJ databases">
        <title>Draft genome sequence of Clostridium botulinum type B strain Osaka05.</title>
        <authorList>
            <person name="Sakaguchi Y."/>
            <person name="Hosomi K."/>
            <person name="Uchiyama J."/>
            <person name="Ogura Y."/>
            <person name="Sakaguchi M."/>
            <person name="Kohda T."/>
            <person name="Mukamoto M."/>
            <person name="Misawa N."/>
            <person name="Matsuzaki S."/>
            <person name="Hayashi T."/>
            <person name="Kozaki S."/>
        </authorList>
    </citation>
    <scope>NUCLEOTIDE SEQUENCE</scope>
    <source>
        <strain evidence="2">Osaka05</strain>
    </source>
</reference>
<dbReference type="EMBL" id="BA000058">
    <property type="protein sequence ID" value="BAO04758.1"/>
    <property type="molecule type" value="Genomic_DNA"/>
</dbReference>
<dbReference type="HOGENOM" id="CLU_747415_0_0_9"/>
<feature type="region of interest" description="Disordered" evidence="1">
    <location>
        <begin position="331"/>
        <end position="370"/>
    </location>
</feature>